<dbReference type="EMBL" id="GBRH01162248">
    <property type="protein sequence ID" value="JAE35648.1"/>
    <property type="molecule type" value="Transcribed_RNA"/>
</dbReference>
<reference evidence="2" key="1">
    <citation type="submission" date="2014-09" db="EMBL/GenBank/DDBJ databases">
        <authorList>
            <person name="Magalhaes I.L.F."/>
            <person name="Oliveira U."/>
            <person name="Santos F.R."/>
            <person name="Vidigal T.H.D.A."/>
            <person name="Brescovit A.D."/>
            <person name="Santos A.J."/>
        </authorList>
    </citation>
    <scope>NUCLEOTIDE SEQUENCE</scope>
    <source>
        <tissue evidence="2">Shoot tissue taken approximately 20 cm above the soil surface</tissue>
    </source>
</reference>
<reference evidence="2" key="2">
    <citation type="journal article" date="2015" name="Data Brief">
        <title>Shoot transcriptome of the giant reed, Arundo donax.</title>
        <authorList>
            <person name="Barrero R.A."/>
            <person name="Guerrero F.D."/>
            <person name="Moolhuijzen P."/>
            <person name="Goolsby J.A."/>
            <person name="Tidwell J."/>
            <person name="Bellgard S.E."/>
            <person name="Bellgard M.I."/>
        </authorList>
    </citation>
    <scope>NUCLEOTIDE SEQUENCE</scope>
    <source>
        <tissue evidence="2">Shoot tissue taken approximately 20 cm above the soil surface</tissue>
    </source>
</reference>
<feature type="region of interest" description="Disordered" evidence="1">
    <location>
        <begin position="37"/>
        <end position="67"/>
    </location>
</feature>
<name>A0A0A9HRX2_ARUDO</name>
<accession>A0A0A9HRX2</accession>
<evidence type="ECO:0000313" key="2">
    <source>
        <dbReference type="EMBL" id="JAE35648.1"/>
    </source>
</evidence>
<dbReference type="AlphaFoldDB" id="A0A0A9HRX2"/>
<sequence>MATIIQYWHQKRSMCASLGRVSTVLKHSNAGIAYPNSRSRILERSSPSISPDRKCGRRRRSVPPQASSRSWLALLLLGTRVERWWEWNGRGGEREKWGRRRRRKRLLWLW</sequence>
<proteinExistence type="predicted"/>
<evidence type="ECO:0000256" key="1">
    <source>
        <dbReference type="SAM" id="MobiDB-lite"/>
    </source>
</evidence>
<protein>
    <submittedName>
        <fullName evidence="2">Uncharacterized protein</fullName>
    </submittedName>
</protein>
<organism evidence="2">
    <name type="scientific">Arundo donax</name>
    <name type="common">Giant reed</name>
    <name type="synonym">Donax arundinaceus</name>
    <dbReference type="NCBI Taxonomy" id="35708"/>
    <lineage>
        <taxon>Eukaryota</taxon>
        <taxon>Viridiplantae</taxon>
        <taxon>Streptophyta</taxon>
        <taxon>Embryophyta</taxon>
        <taxon>Tracheophyta</taxon>
        <taxon>Spermatophyta</taxon>
        <taxon>Magnoliopsida</taxon>
        <taxon>Liliopsida</taxon>
        <taxon>Poales</taxon>
        <taxon>Poaceae</taxon>
        <taxon>PACMAD clade</taxon>
        <taxon>Arundinoideae</taxon>
        <taxon>Arundineae</taxon>
        <taxon>Arundo</taxon>
    </lineage>
</organism>